<accession>A0A9D1NV60</accession>
<dbReference type="EMBL" id="DVON01000206">
    <property type="protein sequence ID" value="HIV13440.1"/>
    <property type="molecule type" value="Genomic_DNA"/>
</dbReference>
<gene>
    <name evidence="1" type="ORF">IAA63_09925</name>
</gene>
<protein>
    <submittedName>
        <fullName evidence="1">Uncharacterized protein</fullName>
    </submittedName>
</protein>
<reference evidence="1" key="1">
    <citation type="submission" date="2020-10" db="EMBL/GenBank/DDBJ databases">
        <authorList>
            <person name="Gilroy R."/>
        </authorList>
    </citation>
    <scope>NUCLEOTIDE SEQUENCE</scope>
    <source>
        <strain evidence="1">ChiBcec2-4451</strain>
    </source>
</reference>
<comment type="caution">
    <text evidence="1">The sequence shown here is derived from an EMBL/GenBank/DDBJ whole genome shotgun (WGS) entry which is preliminary data.</text>
</comment>
<proteinExistence type="predicted"/>
<evidence type="ECO:0000313" key="2">
    <source>
        <dbReference type="Proteomes" id="UP000886723"/>
    </source>
</evidence>
<evidence type="ECO:0000313" key="1">
    <source>
        <dbReference type="EMBL" id="HIV13440.1"/>
    </source>
</evidence>
<organism evidence="1 2">
    <name type="scientific">Candidatus Pullilachnospira stercoravium</name>
    <dbReference type="NCBI Taxonomy" id="2840913"/>
    <lineage>
        <taxon>Bacteria</taxon>
        <taxon>Bacillati</taxon>
        <taxon>Bacillota</taxon>
        <taxon>Clostridia</taxon>
        <taxon>Lachnospirales</taxon>
        <taxon>Lachnospiraceae</taxon>
        <taxon>Lachnospiraceae incertae sedis</taxon>
        <taxon>Candidatus Pullilachnospira</taxon>
    </lineage>
</organism>
<dbReference type="Proteomes" id="UP000886723">
    <property type="component" value="Unassembled WGS sequence"/>
</dbReference>
<name>A0A9D1NV60_9FIRM</name>
<reference evidence="1" key="2">
    <citation type="journal article" date="2021" name="PeerJ">
        <title>Extensive microbial diversity within the chicken gut microbiome revealed by metagenomics and culture.</title>
        <authorList>
            <person name="Gilroy R."/>
            <person name="Ravi A."/>
            <person name="Getino M."/>
            <person name="Pursley I."/>
            <person name="Horton D.L."/>
            <person name="Alikhan N.F."/>
            <person name="Baker D."/>
            <person name="Gharbi K."/>
            <person name="Hall N."/>
            <person name="Watson M."/>
            <person name="Adriaenssens E.M."/>
            <person name="Foster-Nyarko E."/>
            <person name="Jarju S."/>
            <person name="Secka A."/>
            <person name="Antonio M."/>
            <person name="Oren A."/>
            <person name="Chaudhuri R.R."/>
            <person name="La Ragione R."/>
            <person name="Hildebrand F."/>
            <person name="Pallen M.J."/>
        </authorList>
    </citation>
    <scope>NUCLEOTIDE SEQUENCE</scope>
    <source>
        <strain evidence="1">ChiBcec2-4451</strain>
    </source>
</reference>
<dbReference type="AlphaFoldDB" id="A0A9D1NV60"/>
<sequence length="150" mass="17295">MLSKDYTGRNIIKTMAGSWFAGVEAFYLNIREIPREQAVDEAVRECIGRGILGDFLKKHRAEVKNVILTEYDREAHIRAEKKESWEDGVAEGRKYGMAEERERLLRSAIRVQRGKGQKEEDIIAFLAECFELPEAKARECYQRITQGEAL</sequence>